<dbReference type="Proteomes" id="UP001500191">
    <property type="component" value="Unassembled WGS sequence"/>
</dbReference>
<name>A0ABN1BHY4_9DEIO</name>
<keyword evidence="1" id="KW-0732">Signal</keyword>
<dbReference type="Gene3D" id="3.40.50.200">
    <property type="entry name" value="Peptidase S8/S53 domain"/>
    <property type="match status" value="1"/>
</dbReference>
<comment type="caution">
    <text evidence="3">The sequence shown here is derived from an EMBL/GenBank/DDBJ whole genome shotgun (WGS) entry which is preliminary data.</text>
</comment>
<dbReference type="InterPro" id="IPR036852">
    <property type="entry name" value="Peptidase_S8/S53_dom_sf"/>
</dbReference>
<evidence type="ECO:0000313" key="3">
    <source>
        <dbReference type="EMBL" id="GAA0498092.1"/>
    </source>
</evidence>
<proteinExistence type="predicted"/>
<accession>A0ABN1BHY4</accession>
<dbReference type="EMBL" id="BAAADB010000003">
    <property type="protein sequence ID" value="GAA0498092.1"/>
    <property type="molecule type" value="Genomic_DNA"/>
</dbReference>
<gene>
    <name evidence="3" type="ORF">GCM10008937_01460</name>
</gene>
<feature type="signal peptide" evidence="1">
    <location>
        <begin position="1"/>
        <end position="29"/>
    </location>
</feature>
<organism evidence="3 4">
    <name type="scientific">Deinococcus depolymerans</name>
    <dbReference type="NCBI Taxonomy" id="392408"/>
    <lineage>
        <taxon>Bacteria</taxon>
        <taxon>Thermotogati</taxon>
        <taxon>Deinococcota</taxon>
        <taxon>Deinococci</taxon>
        <taxon>Deinococcales</taxon>
        <taxon>Deinococcaceae</taxon>
        <taxon>Deinococcus</taxon>
    </lineage>
</organism>
<sequence>MNKRRNLGLIPHLCAALTLLTSPQLTSHAAAQQGSRIPVALRGEFLAVEVEGAGDAVPKIRVGGQAAPCTPVGCPIPSDAALGRQSLSFPGAVNVKVAGKPAPTEINVAPDFSKLLTTPKQQRQQVNVQADAAGIIATTPGTFKPAINVTELNNFLTEQLGRPFKLESRLTPQQLQEIRNLPTSPQSLSPRLTAQELERLQEFLAARSDFRGFTGFDLSRPTFQVLNPFQVKQLDLQFAPGSQNTRDIDDLLDRSLRLTGQTSFTGGAREKLKAQLLNGTVPTLTYTLDPKLLQNLQGAAPPDACTQVQEIQVADRASQVAYRTAVDNYGVDIRLDPTAEPVGGQGTAVGRIQTMTPAARSSSWSVLSRRNYGVAGQPTSQGLQNNLSVYLLDSLDAEGADDPFRRTVKLKSSESVEFVGHGIHLKEIIMAIANVPKEAFRIVPVCDGSGCSTAKVIMGVCQAAAEKISSPGRRVLVNMSFSTPLPGQFLQEVMKFAASKGVVFLAAHGNAPRLTEDAEITEESPFSCAKYVKDDRCHHFPGDWAYSSRGAGAMQGVYSVSAASCTANVWSKSSYTRADLPADRAQSLPPSVYFPGSWPFPIKLNGQETYANYNGTSFATAVATSIMIRNGDLNAYARLNGRC</sequence>
<reference evidence="3 4" key="1">
    <citation type="journal article" date="2019" name="Int. J. Syst. Evol. Microbiol.">
        <title>The Global Catalogue of Microorganisms (GCM) 10K type strain sequencing project: providing services to taxonomists for standard genome sequencing and annotation.</title>
        <authorList>
            <consortium name="The Broad Institute Genomics Platform"/>
            <consortium name="The Broad Institute Genome Sequencing Center for Infectious Disease"/>
            <person name="Wu L."/>
            <person name="Ma J."/>
        </authorList>
    </citation>
    <scope>NUCLEOTIDE SEQUENCE [LARGE SCALE GENOMIC DNA]</scope>
    <source>
        <strain evidence="3 4">JCM 14368</strain>
    </source>
</reference>
<evidence type="ECO:0000256" key="1">
    <source>
        <dbReference type="SAM" id="SignalP"/>
    </source>
</evidence>
<dbReference type="SUPFAM" id="SSF52743">
    <property type="entry name" value="Subtilisin-like"/>
    <property type="match status" value="1"/>
</dbReference>
<dbReference type="Pfam" id="PF00082">
    <property type="entry name" value="Peptidase_S8"/>
    <property type="match status" value="1"/>
</dbReference>
<keyword evidence="4" id="KW-1185">Reference proteome</keyword>
<evidence type="ECO:0000313" key="4">
    <source>
        <dbReference type="Proteomes" id="UP001500191"/>
    </source>
</evidence>
<evidence type="ECO:0000259" key="2">
    <source>
        <dbReference type="Pfam" id="PF00082"/>
    </source>
</evidence>
<feature type="domain" description="Peptidase S8/S53" evidence="2">
    <location>
        <begin position="413"/>
        <end position="626"/>
    </location>
</feature>
<protein>
    <recommendedName>
        <fullName evidence="2">Peptidase S8/S53 domain-containing protein</fullName>
    </recommendedName>
</protein>
<dbReference type="InterPro" id="IPR000209">
    <property type="entry name" value="Peptidase_S8/S53_dom"/>
</dbReference>
<feature type="chain" id="PRO_5046220851" description="Peptidase S8/S53 domain-containing protein" evidence="1">
    <location>
        <begin position="30"/>
        <end position="643"/>
    </location>
</feature>